<evidence type="ECO:0000256" key="9">
    <source>
        <dbReference type="ARBA" id="ARBA00022842"/>
    </source>
</evidence>
<evidence type="ECO:0000259" key="18">
    <source>
        <dbReference type="PROSITE" id="PS50975"/>
    </source>
</evidence>
<dbReference type="Pfam" id="PF07478">
    <property type="entry name" value="Dala_Dala_lig_C"/>
    <property type="match status" value="1"/>
</dbReference>
<evidence type="ECO:0000256" key="2">
    <source>
        <dbReference type="ARBA" id="ARBA00004496"/>
    </source>
</evidence>
<dbReference type="GO" id="GO:0008360">
    <property type="term" value="P:regulation of cell shape"/>
    <property type="evidence" value="ECO:0007669"/>
    <property type="project" value="UniProtKB-KW"/>
</dbReference>
<dbReference type="HAMAP" id="MF_00047">
    <property type="entry name" value="Dala_Dala_lig"/>
    <property type="match status" value="1"/>
</dbReference>
<dbReference type="InterPro" id="IPR005905">
    <property type="entry name" value="D_ala_D_ala"/>
</dbReference>
<dbReference type="PANTHER" id="PTHR23132">
    <property type="entry name" value="D-ALANINE--D-ALANINE LIGASE"/>
    <property type="match status" value="1"/>
</dbReference>
<dbReference type="InterPro" id="IPR000291">
    <property type="entry name" value="D-Ala_lig_Van_CS"/>
</dbReference>
<comment type="catalytic activity">
    <reaction evidence="14">
        <text>2 D-alanine + ATP = D-alanyl-D-alanine + ADP + phosphate + H(+)</text>
        <dbReference type="Rhea" id="RHEA:11224"/>
        <dbReference type="ChEBI" id="CHEBI:15378"/>
        <dbReference type="ChEBI" id="CHEBI:30616"/>
        <dbReference type="ChEBI" id="CHEBI:43474"/>
        <dbReference type="ChEBI" id="CHEBI:57416"/>
        <dbReference type="ChEBI" id="CHEBI:57822"/>
        <dbReference type="ChEBI" id="CHEBI:456216"/>
        <dbReference type="EC" id="6.3.2.4"/>
    </reaction>
</comment>
<dbReference type="PROSITE" id="PS00843">
    <property type="entry name" value="DALA_DALA_LIGASE_1"/>
    <property type="match status" value="1"/>
</dbReference>
<dbReference type="PIRSF" id="PIRSF039102">
    <property type="entry name" value="Ddl/VanB"/>
    <property type="match status" value="1"/>
</dbReference>
<proteinExistence type="inferred from homology"/>
<dbReference type="InterPro" id="IPR011127">
    <property type="entry name" value="Dala_Dala_lig_N"/>
</dbReference>
<feature type="active site" evidence="15">
    <location>
        <position position="318"/>
    </location>
</feature>
<dbReference type="Gene3D" id="3.30.470.20">
    <property type="entry name" value="ATP-grasp fold, B domain"/>
    <property type="match status" value="1"/>
</dbReference>
<gene>
    <name evidence="14" type="primary">ddl</name>
    <name evidence="19" type="ORF">K8V01_02800</name>
</gene>
<feature type="binding site" evidence="16">
    <location>
        <position position="307"/>
    </location>
    <ligand>
        <name>Mg(2+)</name>
        <dbReference type="ChEBI" id="CHEBI:18420"/>
        <label>1</label>
    </ligand>
</feature>
<keyword evidence="9 16" id="KW-0460">Magnesium</keyword>
<dbReference type="InterPro" id="IPR011095">
    <property type="entry name" value="Dala_Dala_lig_C"/>
</dbReference>
<evidence type="ECO:0000256" key="17">
    <source>
        <dbReference type="PROSITE-ProRule" id="PRU00409"/>
    </source>
</evidence>
<dbReference type="FunFam" id="3.30.470.20:FF:000008">
    <property type="entry name" value="D-alanine--D-alanine ligase"/>
    <property type="match status" value="1"/>
</dbReference>
<protein>
    <recommendedName>
        <fullName evidence="14">D-alanine--D-alanine ligase</fullName>
        <ecNumber evidence="14">6.3.2.4</ecNumber>
    </recommendedName>
    <alternativeName>
        <fullName evidence="14">D-Ala-D-Ala ligase</fullName>
    </alternativeName>
    <alternativeName>
        <fullName evidence="14">D-alanylalanine synthetase</fullName>
    </alternativeName>
</protein>
<evidence type="ECO:0000256" key="3">
    <source>
        <dbReference type="ARBA" id="ARBA00010871"/>
    </source>
</evidence>
<keyword evidence="10 14" id="KW-0133">Cell shape</keyword>
<dbReference type="Proteomes" id="UP000760668">
    <property type="component" value="Unassembled WGS sequence"/>
</dbReference>
<keyword evidence="7 17" id="KW-0547">Nucleotide-binding</keyword>
<dbReference type="Pfam" id="PF01820">
    <property type="entry name" value="Dala_Dala_lig_N"/>
    <property type="match status" value="1"/>
</dbReference>
<feature type="binding site" evidence="16">
    <location>
        <position position="294"/>
    </location>
    <ligand>
        <name>Mg(2+)</name>
        <dbReference type="ChEBI" id="CHEBI:18420"/>
        <label>1</label>
    </ligand>
</feature>
<dbReference type="GO" id="GO:0071555">
    <property type="term" value="P:cell wall organization"/>
    <property type="evidence" value="ECO:0007669"/>
    <property type="project" value="UniProtKB-KW"/>
</dbReference>
<accession>A0A921MKH9</accession>
<keyword evidence="6 16" id="KW-0479">Metal-binding</keyword>
<comment type="subcellular location">
    <subcellularLocation>
        <location evidence="2 14">Cytoplasm</location>
    </subcellularLocation>
</comment>
<dbReference type="PROSITE" id="PS50975">
    <property type="entry name" value="ATP_GRASP"/>
    <property type="match status" value="1"/>
</dbReference>
<dbReference type="NCBIfam" id="NF002378">
    <property type="entry name" value="PRK01372.1"/>
    <property type="match status" value="1"/>
</dbReference>
<dbReference type="Gene3D" id="3.40.50.20">
    <property type="match status" value="1"/>
</dbReference>
<dbReference type="InterPro" id="IPR016185">
    <property type="entry name" value="PreATP-grasp_dom_sf"/>
</dbReference>
<comment type="cofactor">
    <cofactor evidence="1">
        <name>Mn(2+)</name>
        <dbReference type="ChEBI" id="CHEBI:29035"/>
    </cofactor>
</comment>
<comment type="caution">
    <text evidence="19">The sequence shown here is derived from an EMBL/GenBank/DDBJ whole genome shotgun (WGS) entry which is preliminary data.</text>
</comment>
<evidence type="ECO:0000313" key="19">
    <source>
        <dbReference type="EMBL" id="HJG85950.1"/>
    </source>
</evidence>
<organism evidence="19 20">
    <name type="scientific">Pseudoflavonifractor capillosus</name>
    <dbReference type="NCBI Taxonomy" id="106588"/>
    <lineage>
        <taxon>Bacteria</taxon>
        <taxon>Bacillati</taxon>
        <taxon>Bacillota</taxon>
        <taxon>Clostridia</taxon>
        <taxon>Eubacteriales</taxon>
        <taxon>Oscillospiraceae</taxon>
        <taxon>Pseudoflavonifractor</taxon>
    </lineage>
</organism>
<evidence type="ECO:0000256" key="10">
    <source>
        <dbReference type="ARBA" id="ARBA00022960"/>
    </source>
</evidence>
<evidence type="ECO:0000256" key="8">
    <source>
        <dbReference type="ARBA" id="ARBA00022840"/>
    </source>
</evidence>
<comment type="cofactor">
    <cofactor evidence="16">
        <name>Mg(2+)</name>
        <dbReference type="ChEBI" id="CHEBI:18420"/>
    </cofactor>
    <cofactor evidence="16">
        <name>Mn(2+)</name>
        <dbReference type="ChEBI" id="CHEBI:29035"/>
    </cofactor>
    <text evidence="16">Binds 2 magnesium or manganese ions per subunit.</text>
</comment>
<keyword evidence="11 14" id="KW-0573">Peptidoglycan synthesis</keyword>
<evidence type="ECO:0000256" key="7">
    <source>
        <dbReference type="ARBA" id="ARBA00022741"/>
    </source>
</evidence>
<dbReference type="GO" id="GO:0008716">
    <property type="term" value="F:D-alanine-D-alanine ligase activity"/>
    <property type="evidence" value="ECO:0007669"/>
    <property type="project" value="UniProtKB-UniRule"/>
</dbReference>
<comment type="similarity">
    <text evidence="3 14">Belongs to the D-alanine--D-alanine ligase family.</text>
</comment>
<dbReference type="PROSITE" id="PS00844">
    <property type="entry name" value="DALA_DALA_LIGASE_2"/>
    <property type="match status" value="1"/>
</dbReference>
<keyword evidence="4 14" id="KW-0963">Cytoplasm</keyword>
<comment type="pathway">
    <text evidence="14">Cell wall biogenesis; peptidoglycan biosynthesis.</text>
</comment>
<dbReference type="InterPro" id="IPR011761">
    <property type="entry name" value="ATP-grasp"/>
</dbReference>
<feature type="binding site" evidence="16">
    <location>
        <position position="307"/>
    </location>
    <ligand>
        <name>Mg(2+)</name>
        <dbReference type="ChEBI" id="CHEBI:18420"/>
        <label>2</label>
    </ligand>
</feature>
<feature type="active site" evidence="15">
    <location>
        <position position="13"/>
    </location>
</feature>
<dbReference type="PANTHER" id="PTHR23132:SF23">
    <property type="entry name" value="D-ALANINE--D-ALANINE LIGASE B"/>
    <property type="match status" value="1"/>
</dbReference>
<keyword evidence="13 14" id="KW-0961">Cell wall biogenesis/degradation</keyword>
<dbReference type="AlphaFoldDB" id="A0A921MKH9"/>
<keyword evidence="5 14" id="KW-0436">Ligase</keyword>
<name>A0A921MKH9_9FIRM</name>
<dbReference type="GO" id="GO:0009252">
    <property type="term" value="P:peptidoglycan biosynthetic process"/>
    <property type="evidence" value="ECO:0007669"/>
    <property type="project" value="UniProtKB-UniRule"/>
</dbReference>
<reference evidence="19" key="1">
    <citation type="journal article" date="2021" name="PeerJ">
        <title>Extensive microbial diversity within the chicken gut microbiome revealed by metagenomics and culture.</title>
        <authorList>
            <person name="Gilroy R."/>
            <person name="Ravi A."/>
            <person name="Getino M."/>
            <person name="Pursley I."/>
            <person name="Horton D.L."/>
            <person name="Alikhan N.F."/>
            <person name="Baker D."/>
            <person name="Gharbi K."/>
            <person name="Hall N."/>
            <person name="Watson M."/>
            <person name="Adriaenssens E.M."/>
            <person name="Foster-Nyarko E."/>
            <person name="Jarju S."/>
            <person name="Secka A."/>
            <person name="Antonio M."/>
            <person name="Oren A."/>
            <person name="Chaudhuri R.R."/>
            <person name="La Ragione R."/>
            <person name="Hildebrand F."/>
            <person name="Pallen M.J."/>
        </authorList>
    </citation>
    <scope>NUCLEOTIDE SEQUENCE</scope>
    <source>
        <strain evidence="19">CHK179-5677</strain>
    </source>
</reference>
<evidence type="ECO:0000256" key="11">
    <source>
        <dbReference type="ARBA" id="ARBA00022984"/>
    </source>
</evidence>
<evidence type="ECO:0000256" key="14">
    <source>
        <dbReference type="HAMAP-Rule" id="MF_00047"/>
    </source>
</evidence>
<evidence type="ECO:0000256" key="15">
    <source>
        <dbReference type="PIRSR" id="PIRSR039102-1"/>
    </source>
</evidence>
<dbReference type="GO" id="GO:0046872">
    <property type="term" value="F:metal ion binding"/>
    <property type="evidence" value="ECO:0007669"/>
    <property type="project" value="UniProtKB-KW"/>
</dbReference>
<dbReference type="InterPro" id="IPR013815">
    <property type="entry name" value="ATP_grasp_subdomain_1"/>
</dbReference>
<evidence type="ECO:0000256" key="4">
    <source>
        <dbReference type="ARBA" id="ARBA00022490"/>
    </source>
</evidence>
<evidence type="ECO:0000256" key="6">
    <source>
        <dbReference type="ARBA" id="ARBA00022723"/>
    </source>
</evidence>
<keyword evidence="8 17" id="KW-0067">ATP-binding</keyword>
<dbReference type="GO" id="GO:0005524">
    <property type="term" value="F:ATP binding"/>
    <property type="evidence" value="ECO:0007669"/>
    <property type="project" value="UniProtKB-UniRule"/>
</dbReference>
<dbReference type="NCBIfam" id="TIGR01205">
    <property type="entry name" value="D_ala_D_alaTIGR"/>
    <property type="match status" value="1"/>
</dbReference>
<dbReference type="RefSeq" id="WP_295370155.1">
    <property type="nucleotide sequence ID" value="NZ_DYUC01000021.1"/>
</dbReference>
<dbReference type="SUPFAM" id="SSF56059">
    <property type="entry name" value="Glutathione synthetase ATP-binding domain-like"/>
    <property type="match status" value="1"/>
</dbReference>
<dbReference type="GO" id="GO:0005737">
    <property type="term" value="C:cytoplasm"/>
    <property type="evidence" value="ECO:0007669"/>
    <property type="project" value="UniProtKB-SubCell"/>
</dbReference>
<dbReference type="SUPFAM" id="SSF52440">
    <property type="entry name" value="PreATP-grasp domain"/>
    <property type="match status" value="1"/>
</dbReference>
<evidence type="ECO:0000256" key="1">
    <source>
        <dbReference type="ARBA" id="ARBA00001936"/>
    </source>
</evidence>
<evidence type="ECO:0000256" key="5">
    <source>
        <dbReference type="ARBA" id="ARBA00022598"/>
    </source>
</evidence>
<dbReference type="EMBL" id="DYUC01000021">
    <property type="protein sequence ID" value="HJG85950.1"/>
    <property type="molecule type" value="Genomic_DNA"/>
</dbReference>
<evidence type="ECO:0000313" key="20">
    <source>
        <dbReference type="Proteomes" id="UP000760668"/>
    </source>
</evidence>
<feature type="binding site" evidence="16">
    <location>
        <position position="309"/>
    </location>
    <ligand>
        <name>Mg(2+)</name>
        <dbReference type="ChEBI" id="CHEBI:18420"/>
        <label>2</label>
    </ligand>
</feature>
<comment type="function">
    <text evidence="14">Cell wall formation.</text>
</comment>
<evidence type="ECO:0000256" key="16">
    <source>
        <dbReference type="PIRSR" id="PIRSR039102-3"/>
    </source>
</evidence>
<evidence type="ECO:0000256" key="12">
    <source>
        <dbReference type="ARBA" id="ARBA00023211"/>
    </source>
</evidence>
<sequence>MKIVVLAGGLSPERNVSLSTGTMVAEALTSLGHEVALVDMYFGVKEKGTALSALFGAPISEEHKRVSRQAPDLAAVKASRTEGGDSMFGPGVLELCGMADLVFLALHGACGEDGRVQAAFDLMGIPYTGSGYLGSAIAMDKDLTKRMVSDVVSTPGWKTVSYTAGDIDSLVESARLPLVVKPVASGSSIGVSIAHTAEELRAALTGGLALGGRTVLEQYVKGRELQVAILEDKALPSIEIIPKQGFYDYENKYQPGAAEEVCPADISPEAEQKLRDAAVRVYETLGLSVYSRADFILDADGEPWFLEINTLPGMTPTSLVPQEAAAVGIDYNTLCQRIVDASLAARKQGR</sequence>
<dbReference type="EC" id="6.3.2.4" evidence="14"/>
<evidence type="ECO:0000256" key="13">
    <source>
        <dbReference type="ARBA" id="ARBA00023316"/>
    </source>
</evidence>
<feature type="domain" description="ATP-grasp" evidence="18">
    <location>
        <begin position="144"/>
        <end position="340"/>
    </location>
</feature>
<dbReference type="Gene3D" id="3.30.1490.20">
    <property type="entry name" value="ATP-grasp fold, A domain"/>
    <property type="match status" value="1"/>
</dbReference>
<reference evidence="19" key="2">
    <citation type="submission" date="2021-09" db="EMBL/GenBank/DDBJ databases">
        <authorList>
            <person name="Gilroy R."/>
        </authorList>
    </citation>
    <scope>NUCLEOTIDE SEQUENCE</scope>
    <source>
        <strain evidence="19">CHK179-5677</strain>
    </source>
</reference>
<keyword evidence="12 16" id="KW-0464">Manganese</keyword>
<feature type="active site" evidence="15">
    <location>
        <position position="187"/>
    </location>
</feature>